<protein>
    <submittedName>
        <fullName evidence="1">Uncharacterized protein</fullName>
    </submittedName>
</protein>
<dbReference type="AlphaFoldDB" id="A0A3P7DY24"/>
<reference evidence="1 2" key="1">
    <citation type="submission" date="2018-11" db="EMBL/GenBank/DDBJ databases">
        <authorList>
            <consortium name="Pathogen Informatics"/>
        </authorList>
    </citation>
    <scope>NUCLEOTIDE SEQUENCE [LARGE SCALE GENOMIC DNA]</scope>
</reference>
<name>A0A3P7DY24_WUCBA</name>
<evidence type="ECO:0000313" key="1">
    <source>
        <dbReference type="EMBL" id="VDM15071.1"/>
    </source>
</evidence>
<dbReference type="EMBL" id="UYWW01007066">
    <property type="protein sequence ID" value="VDM15071.1"/>
    <property type="molecule type" value="Genomic_DNA"/>
</dbReference>
<dbReference type="InParanoid" id="A0A3P7DY24"/>
<proteinExistence type="predicted"/>
<dbReference type="OrthoDB" id="295078at2759"/>
<keyword evidence="2" id="KW-1185">Reference proteome</keyword>
<accession>A0A3P7DY24</accession>
<organism evidence="1 2">
    <name type="scientific">Wuchereria bancrofti</name>
    <dbReference type="NCBI Taxonomy" id="6293"/>
    <lineage>
        <taxon>Eukaryota</taxon>
        <taxon>Metazoa</taxon>
        <taxon>Ecdysozoa</taxon>
        <taxon>Nematoda</taxon>
        <taxon>Chromadorea</taxon>
        <taxon>Rhabditida</taxon>
        <taxon>Spirurina</taxon>
        <taxon>Spiruromorpha</taxon>
        <taxon>Filarioidea</taxon>
        <taxon>Onchocercidae</taxon>
        <taxon>Wuchereria</taxon>
    </lineage>
</organism>
<gene>
    <name evidence="1" type="ORF">WBA_LOCUS8457</name>
</gene>
<sequence length="82" mass="9292">MLVSRQLDPVTAATMEQISYLGCAKIENPSSEVEILKIMQLLNKERSEKPIDVILFIPDSSSGIVRFVFIYCDILSTVHKMF</sequence>
<dbReference type="Proteomes" id="UP000270924">
    <property type="component" value="Unassembled WGS sequence"/>
</dbReference>
<evidence type="ECO:0000313" key="2">
    <source>
        <dbReference type="Proteomes" id="UP000270924"/>
    </source>
</evidence>